<sequence length="59" mass="6016">MVRKIALALTLCGSLAACSTTTAGPDGMVSTQVFVETALKEYGVFGGGRPEQANPNPGM</sequence>
<dbReference type="EMBL" id="JACDXX010000019">
    <property type="protein sequence ID" value="MCB5411726.1"/>
    <property type="molecule type" value="Genomic_DNA"/>
</dbReference>
<keyword evidence="1" id="KW-0732">Signal</keyword>
<name>A0ABS8CQQ0_9RHOB</name>
<evidence type="ECO:0000313" key="2">
    <source>
        <dbReference type="EMBL" id="MCB5411726.1"/>
    </source>
</evidence>
<evidence type="ECO:0000313" key="3">
    <source>
        <dbReference type="Proteomes" id="UP001198571"/>
    </source>
</evidence>
<proteinExistence type="predicted"/>
<organism evidence="2 3">
    <name type="scientific">Pseudogemmobacter faecipullorum</name>
    <dbReference type="NCBI Taxonomy" id="2755041"/>
    <lineage>
        <taxon>Bacteria</taxon>
        <taxon>Pseudomonadati</taxon>
        <taxon>Pseudomonadota</taxon>
        <taxon>Alphaproteobacteria</taxon>
        <taxon>Rhodobacterales</taxon>
        <taxon>Paracoccaceae</taxon>
        <taxon>Pseudogemmobacter</taxon>
    </lineage>
</organism>
<feature type="chain" id="PRO_5046465989" description="Lipoprotein" evidence="1">
    <location>
        <begin position="24"/>
        <end position="59"/>
    </location>
</feature>
<gene>
    <name evidence="2" type="ORF">H0485_17170</name>
</gene>
<keyword evidence="3" id="KW-1185">Reference proteome</keyword>
<evidence type="ECO:0000256" key="1">
    <source>
        <dbReference type="SAM" id="SignalP"/>
    </source>
</evidence>
<dbReference type="RefSeq" id="WP_226937177.1">
    <property type="nucleotide sequence ID" value="NZ_JACDXX010000019.1"/>
</dbReference>
<reference evidence="2 3" key="1">
    <citation type="submission" date="2020-07" db="EMBL/GenBank/DDBJ databases">
        <title>Pseudogemmobacter sp. nov., isolated from poultry manure in Taiwan.</title>
        <authorList>
            <person name="Lin S.-Y."/>
            <person name="Tang Y.-S."/>
            <person name="Young C.-C."/>
        </authorList>
    </citation>
    <scope>NUCLEOTIDE SEQUENCE [LARGE SCALE GENOMIC DNA]</scope>
    <source>
        <strain evidence="2 3">CC-YST710</strain>
    </source>
</reference>
<feature type="signal peptide" evidence="1">
    <location>
        <begin position="1"/>
        <end position="23"/>
    </location>
</feature>
<comment type="caution">
    <text evidence="2">The sequence shown here is derived from an EMBL/GenBank/DDBJ whole genome shotgun (WGS) entry which is preliminary data.</text>
</comment>
<dbReference type="Proteomes" id="UP001198571">
    <property type="component" value="Unassembled WGS sequence"/>
</dbReference>
<protein>
    <recommendedName>
        <fullName evidence="4">Lipoprotein</fullName>
    </recommendedName>
</protein>
<evidence type="ECO:0008006" key="4">
    <source>
        <dbReference type="Google" id="ProtNLM"/>
    </source>
</evidence>
<accession>A0ABS8CQQ0</accession>
<dbReference type="PROSITE" id="PS51257">
    <property type="entry name" value="PROKAR_LIPOPROTEIN"/>
    <property type="match status" value="1"/>
</dbReference>